<feature type="transmembrane region" description="Helical" evidence="1">
    <location>
        <begin position="25"/>
        <end position="43"/>
    </location>
</feature>
<evidence type="ECO:0000313" key="2">
    <source>
        <dbReference type="EMBL" id="SFE56450.1"/>
    </source>
</evidence>
<feature type="transmembrane region" description="Helical" evidence="1">
    <location>
        <begin position="123"/>
        <end position="141"/>
    </location>
</feature>
<sequence>MSPDRGPRDTSPTTVDRGPTAATPWVLRIAGAALLAAMGWIHLGLWNDGYRSIDVIGPAFLLNAVASFGLAALLLVAPRPGVAWVAALGALTAAGTLAGLLLSTTVGLFGFTESTAAALWWESFWVESGAVVVLAALAVLTRPRRH</sequence>
<dbReference type="AlphaFoldDB" id="A0A1I2BMI9"/>
<accession>A0A1I2BMI9</accession>
<dbReference type="Proteomes" id="UP000198589">
    <property type="component" value="Unassembled WGS sequence"/>
</dbReference>
<dbReference type="EMBL" id="FOND01000004">
    <property type="protein sequence ID" value="SFE56450.1"/>
    <property type="molecule type" value="Genomic_DNA"/>
</dbReference>
<feature type="transmembrane region" description="Helical" evidence="1">
    <location>
        <begin position="55"/>
        <end position="77"/>
    </location>
</feature>
<keyword evidence="1" id="KW-0472">Membrane</keyword>
<protein>
    <submittedName>
        <fullName evidence="2">Uncharacterized protein</fullName>
    </submittedName>
</protein>
<keyword evidence="1" id="KW-1133">Transmembrane helix</keyword>
<dbReference type="STRING" id="1798228.SAMN05216574_104185"/>
<dbReference type="RefSeq" id="WP_092196078.1">
    <property type="nucleotide sequence ID" value="NZ_FOND01000004.1"/>
</dbReference>
<name>A0A1I2BMI9_9ACTN</name>
<organism evidence="2 3">
    <name type="scientific">Blastococcus tunisiensis</name>
    <dbReference type="NCBI Taxonomy" id="1798228"/>
    <lineage>
        <taxon>Bacteria</taxon>
        <taxon>Bacillati</taxon>
        <taxon>Actinomycetota</taxon>
        <taxon>Actinomycetes</taxon>
        <taxon>Geodermatophilales</taxon>
        <taxon>Geodermatophilaceae</taxon>
        <taxon>Blastococcus</taxon>
    </lineage>
</organism>
<reference evidence="3" key="1">
    <citation type="submission" date="2016-10" db="EMBL/GenBank/DDBJ databases">
        <authorList>
            <person name="Varghese N."/>
            <person name="Submissions S."/>
        </authorList>
    </citation>
    <scope>NUCLEOTIDE SEQUENCE [LARGE SCALE GENOMIC DNA]</scope>
    <source>
        <strain evidence="3">DSM 46838</strain>
    </source>
</reference>
<proteinExistence type="predicted"/>
<gene>
    <name evidence="2" type="ORF">SAMN05216574_104185</name>
</gene>
<keyword evidence="1" id="KW-0812">Transmembrane</keyword>
<evidence type="ECO:0000256" key="1">
    <source>
        <dbReference type="SAM" id="Phobius"/>
    </source>
</evidence>
<keyword evidence="3" id="KW-1185">Reference proteome</keyword>
<feature type="transmembrane region" description="Helical" evidence="1">
    <location>
        <begin position="84"/>
        <end position="111"/>
    </location>
</feature>
<evidence type="ECO:0000313" key="3">
    <source>
        <dbReference type="Proteomes" id="UP000198589"/>
    </source>
</evidence>
<dbReference type="OrthoDB" id="4325786at2"/>